<dbReference type="Pfam" id="PF01757">
    <property type="entry name" value="Acyl_transf_3"/>
    <property type="match status" value="1"/>
</dbReference>
<accession>A0A521DB52</accession>
<dbReference type="Proteomes" id="UP000315971">
    <property type="component" value="Unassembled WGS sequence"/>
</dbReference>
<dbReference type="AlphaFoldDB" id="A0A521DB52"/>
<evidence type="ECO:0000259" key="2">
    <source>
        <dbReference type="Pfam" id="PF01757"/>
    </source>
</evidence>
<dbReference type="InterPro" id="IPR002656">
    <property type="entry name" value="Acyl_transf_3_dom"/>
</dbReference>
<feature type="transmembrane region" description="Helical" evidence="1">
    <location>
        <begin position="6"/>
        <end position="23"/>
    </location>
</feature>
<feature type="transmembrane region" description="Helical" evidence="1">
    <location>
        <begin position="219"/>
        <end position="237"/>
    </location>
</feature>
<dbReference type="EMBL" id="FXSZ01000006">
    <property type="protein sequence ID" value="SMO68868.1"/>
    <property type="molecule type" value="Genomic_DNA"/>
</dbReference>
<dbReference type="PANTHER" id="PTHR23028:SF53">
    <property type="entry name" value="ACYL_TRANSF_3 DOMAIN-CONTAINING PROTEIN"/>
    <property type="match status" value="1"/>
</dbReference>
<dbReference type="OrthoDB" id="290051at2"/>
<feature type="transmembrane region" description="Helical" evidence="1">
    <location>
        <begin position="138"/>
        <end position="156"/>
    </location>
</feature>
<organism evidence="3 4">
    <name type="scientific">Solitalea koreensis</name>
    <dbReference type="NCBI Taxonomy" id="543615"/>
    <lineage>
        <taxon>Bacteria</taxon>
        <taxon>Pseudomonadati</taxon>
        <taxon>Bacteroidota</taxon>
        <taxon>Sphingobacteriia</taxon>
        <taxon>Sphingobacteriales</taxon>
        <taxon>Sphingobacteriaceae</taxon>
        <taxon>Solitalea</taxon>
    </lineage>
</organism>
<gene>
    <name evidence="3" type="ORF">SAMN06265350_106149</name>
</gene>
<feature type="transmembrane region" description="Helical" evidence="1">
    <location>
        <begin position="280"/>
        <end position="302"/>
    </location>
</feature>
<name>A0A521DB52_9SPHI</name>
<dbReference type="GO" id="GO:0016747">
    <property type="term" value="F:acyltransferase activity, transferring groups other than amino-acyl groups"/>
    <property type="evidence" value="ECO:0007669"/>
    <property type="project" value="InterPro"/>
</dbReference>
<protein>
    <submittedName>
        <fullName evidence="3">Peptidoglycan/LPS O-acetylase OafA/YrhL, contains acyltransferase and SGNH-hydrolase domains</fullName>
    </submittedName>
</protein>
<keyword evidence="4" id="KW-1185">Reference proteome</keyword>
<keyword evidence="1" id="KW-0472">Membrane</keyword>
<sequence>MAKKRIYSLDALRGITALFIVFYHVSFWQHQSMFDEGTWLTKKLGLYVVELFYMLSGVSLGYIYFEKFNKIDTAELTRFFIKRFFRIGPLYILLCIAAIFVYQIPHSIDTVKKLLINCTLLFGLFNPAYSMLTGGWSIGVEFFFYVFFPILVFLAHKNKMFDYSITVLLVCCNFAWAILMMRYPTLGDGWLGYVYPLNHFIYFWLGVLISRLDKMHNNWSYLIMGIVLFVFTGFNFEKTNDYSIELVSGLNRLLLSASVGLIVFFFYLKVEFKHERINHFFDWLASISFSLYLIHPFVYLYLMKLNAAYQWNLHFYSILSITLVSAVLLGRVLFIYEKFFMDLGNKLVAKV</sequence>
<keyword evidence="3" id="KW-0378">Hydrolase</keyword>
<feature type="transmembrane region" description="Helical" evidence="1">
    <location>
        <begin position="193"/>
        <end position="212"/>
    </location>
</feature>
<proteinExistence type="predicted"/>
<evidence type="ECO:0000313" key="3">
    <source>
        <dbReference type="EMBL" id="SMO68868.1"/>
    </source>
</evidence>
<feature type="domain" description="Acyltransferase 3" evidence="2">
    <location>
        <begin position="6"/>
        <end position="330"/>
    </location>
</feature>
<dbReference type="InterPro" id="IPR050879">
    <property type="entry name" value="Acyltransferase_3"/>
</dbReference>
<dbReference type="RefSeq" id="WP_142604114.1">
    <property type="nucleotide sequence ID" value="NZ_FXSZ01000006.1"/>
</dbReference>
<feature type="transmembrane region" description="Helical" evidence="1">
    <location>
        <begin position="84"/>
        <end position="102"/>
    </location>
</feature>
<keyword evidence="1" id="KW-0812">Transmembrane</keyword>
<feature type="transmembrane region" description="Helical" evidence="1">
    <location>
        <begin position="249"/>
        <end position="268"/>
    </location>
</feature>
<dbReference type="GO" id="GO:0000271">
    <property type="term" value="P:polysaccharide biosynthetic process"/>
    <property type="evidence" value="ECO:0007669"/>
    <property type="project" value="TreeGrafter"/>
</dbReference>
<keyword evidence="3" id="KW-0808">Transferase</keyword>
<evidence type="ECO:0000256" key="1">
    <source>
        <dbReference type="SAM" id="Phobius"/>
    </source>
</evidence>
<feature type="transmembrane region" description="Helical" evidence="1">
    <location>
        <begin position="314"/>
        <end position="336"/>
    </location>
</feature>
<feature type="transmembrane region" description="Helical" evidence="1">
    <location>
        <begin position="44"/>
        <end position="64"/>
    </location>
</feature>
<evidence type="ECO:0000313" key="4">
    <source>
        <dbReference type="Proteomes" id="UP000315971"/>
    </source>
</evidence>
<keyword evidence="3" id="KW-0012">Acyltransferase</keyword>
<dbReference type="PANTHER" id="PTHR23028">
    <property type="entry name" value="ACETYLTRANSFERASE"/>
    <property type="match status" value="1"/>
</dbReference>
<feature type="transmembrane region" description="Helical" evidence="1">
    <location>
        <begin position="163"/>
        <end position="181"/>
    </location>
</feature>
<dbReference type="GO" id="GO:0016020">
    <property type="term" value="C:membrane"/>
    <property type="evidence" value="ECO:0007669"/>
    <property type="project" value="TreeGrafter"/>
</dbReference>
<reference evidence="3 4" key="1">
    <citation type="submission" date="2017-05" db="EMBL/GenBank/DDBJ databases">
        <authorList>
            <person name="Varghese N."/>
            <person name="Submissions S."/>
        </authorList>
    </citation>
    <scope>NUCLEOTIDE SEQUENCE [LARGE SCALE GENOMIC DNA]</scope>
    <source>
        <strain evidence="3 4">DSM 21342</strain>
    </source>
</reference>
<dbReference type="GO" id="GO:0016787">
    <property type="term" value="F:hydrolase activity"/>
    <property type="evidence" value="ECO:0007669"/>
    <property type="project" value="UniProtKB-KW"/>
</dbReference>
<keyword evidence="1" id="KW-1133">Transmembrane helix</keyword>